<dbReference type="Proteomes" id="UP000626109">
    <property type="component" value="Unassembled WGS sequence"/>
</dbReference>
<feature type="non-terminal residue" evidence="1">
    <location>
        <position position="1"/>
    </location>
</feature>
<name>A0A813J5M4_POLGL</name>
<protein>
    <submittedName>
        <fullName evidence="1">Uncharacterized protein</fullName>
    </submittedName>
</protein>
<reference evidence="1" key="1">
    <citation type="submission" date="2021-02" db="EMBL/GenBank/DDBJ databases">
        <authorList>
            <person name="Dougan E. K."/>
            <person name="Rhodes N."/>
            <person name="Thang M."/>
            <person name="Chan C."/>
        </authorList>
    </citation>
    <scope>NUCLEOTIDE SEQUENCE</scope>
</reference>
<dbReference type="AlphaFoldDB" id="A0A813J5M4"/>
<comment type="caution">
    <text evidence="1">The sequence shown here is derived from an EMBL/GenBank/DDBJ whole genome shotgun (WGS) entry which is preliminary data.</text>
</comment>
<gene>
    <name evidence="1" type="ORF">PGLA2088_LOCUS15314</name>
</gene>
<evidence type="ECO:0000313" key="2">
    <source>
        <dbReference type="Proteomes" id="UP000626109"/>
    </source>
</evidence>
<organism evidence="1 2">
    <name type="scientific">Polarella glacialis</name>
    <name type="common">Dinoflagellate</name>
    <dbReference type="NCBI Taxonomy" id="89957"/>
    <lineage>
        <taxon>Eukaryota</taxon>
        <taxon>Sar</taxon>
        <taxon>Alveolata</taxon>
        <taxon>Dinophyceae</taxon>
        <taxon>Suessiales</taxon>
        <taxon>Suessiaceae</taxon>
        <taxon>Polarella</taxon>
    </lineage>
</organism>
<evidence type="ECO:0000313" key="1">
    <source>
        <dbReference type="EMBL" id="CAE8663624.1"/>
    </source>
</evidence>
<sequence length="177" mass="19051">VWVVVSFFELDTGRLLGRGRRCLEGLISNAASKNQRAYKFPLNSVDVLGANGLSWGCFDMSASAMPQDLANQYPVKFGRDAGPVPTDNMATREEFAAQLLRCFPPPAPSPHLPAKKRPQRGRRSWKLACAALVAAVAAAAARHKAVHAGKPTFVCVAPLSPLHRIQSLASSHHRAGC</sequence>
<dbReference type="EMBL" id="CAJNNW010018872">
    <property type="protein sequence ID" value="CAE8663624.1"/>
    <property type="molecule type" value="Genomic_DNA"/>
</dbReference>
<accession>A0A813J5M4</accession>
<proteinExistence type="predicted"/>